<name>A9ENZ1_SORC5</name>
<evidence type="ECO:0000313" key="1">
    <source>
        <dbReference type="EMBL" id="CAN90918.1"/>
    </source>
</evidence>
<proteinExistence type="predicted"/>
<keyword evidence="2" id="KW-1185">Reference proteome</keyword>
<dbReference type="BioCyc" id="SCEL448385:SCE_RS03985-MONOMER"/>
<dbReference type="STRING" id="448385.sce0760"/>
<evidence type="ECO:0000313" key="2">
    <source>
        <dbReference type="Proteomes" id="UP000002139"/>
    </source>
</evidence>
<gene>
    <name evidence="1" type="ordered locus">sce0760</name>
</gene>
<dbReference type="Proteomes" id="UP000002139">
    <property type="component" value="Chromosome"/>
</dbReference>
<dbReference type="AlphaFoldDB" id="A9ENZ1"/>
<dbReference type="KEGG" id="scl:sce0760"/>
<dbReference type="HOGENOM" id="CLU_172594_0_0_7"/>
<accession>A9ENZ1</accession>
<sequence length="111" mass="11832">MAEAALAPGQRARRGALRATVRRMSTYANEGAAANGEVSEVDESVLRDLESRYAEVACPVHGEPPSFELAPDGSVIERFCCPALLSIVRELQVAAGERPPPPAGEDEEVRS</sequence>
<organism evidence="1 2">
    <name type="scientific">Sorangium cellulosum (strain So ce56)</name>
    <name type="common">Polyangium cellulosum (strain So ce56)</name>
    <dbReference type="NCBI Taxonomy" id="448385"/>
    <lineage>
        <taxon>Bacteria</taxon>
        <taxon>Pseudomonadati</taxon>
        <taxon>Myxococcota</taxon>
        <taxon>Polyangia</taxon>
        <taxon>Polyangiales</taxon>
        <taxon>Polyangiaceae</taxon>
        <taxon>Sorangium</taxon>
    </lineage>
</organism>
<reference evidence="1 2" key="1">
    <citation type="journal article" date="2007" name="Nat. Biotechnol.">
        <title>Complete genome sequence of the myxobacterium Sorangium cellulosum.</title>
        <authorList>
            <person name="Schneiker S."/>
            <person name="Perlova O."/>
            <person name="Kaiser O."/>
            <person name="Gerth K."/>
            <person name="Alici A."/>
            <person name="Altmeyer M.O."/>
            <person name="Bartels D."/>
            <person name="Bekel T."/>
            <person name="Beyer S."/>
            <person name="Bode E."/>
            <person name="Bode H.B."/>
            <person name="Bolten C.J."/>
            <person name="Choudhuri J.V."/>
            <person name="Doss S."/>
            <person name="Elnakady Y.A."/>
            <person name="Frank B."/>
            <person name="Gaigalat L."/>
            <person name="Goesmann A."/>
            <person name="Groeger C."/>
            <person name="Gross F."/>
            <person name="Jelsbak L."/>
            <person name="Jelsbak L."/>
            <person name="Kalinowski J."/>
            <person name="Kegler C."/>
            <person name="Knauber T."/>
            <person name="Konietzny S."/>
            <person name="Kopp M."/>
            <person name="Krause L."/>
            <person name="Krug D."/>
            <person name="Linke B."/>
            <person name="Mahmud T."/>
            <person name="Martinez-Arias R."/>
            <person name="McHardy A.C."/>
            <person name="Merai M."/>
            <person name="Meyer F."/>
            <person name="Mormann S."/>
            <person name="Munoz-Dorado J."/>
            <person name="Perez J."/>
            <person name="Pradella S."/>
            <person name="Rachid S."/>
            <person name="Raddatz G."/>
            <person name="Rosenau F."/>
            <person name="Rueckert C."/>
            <person name="Sasse F."/>
            <person name="Scharfe M."/>
            <person name="Schuster S.C."/>
            <person name="Suen G."/>
            <person name="Treuner-Lange A."/>
            <person name="Velicer G.J."/>
            <person name="Vorholter F.-J."/>
            <person name="Weissman K.J."/>
            <person name="Welch R.D."/>
            <person name="Wenzel S.C."/>
            <person name="Whitworth D.E."/>
            <person name="Wilhelm S."/>
            <person name="Wittmann C."/>
            <person name="Bloecker H."/>
            <person name="Puehler A."/>
            <person name="Mueller R."/>
        </authorList>
    </citation>
    <scope>NUCLEOTIDE SEQUENCE [LARGE SCALE GENOMIC DNA]</scope>
    <source>
        <strain evidence="2">So ce56</strain>
    </source>
</reference>
<dbReference type="EMBL" id="AM746676">
    <property type="protein sequence ID" value="CAN90918.1"/>
    <property type="molecule type" value="Genomic_DNA"/>
</dbReference>
<protein>
    <submittedName>
        <fullName evidence="1">Uncharacterized protein</fullName>
    </submittedName>
</protein>